<keyword evidence="4" id="KW-0812">Transmembrane</keyword>
<dbReference type="PANTHER" id="PTHR43024:SF1">
    <property type="entry name" value="UDP-N-ACETYLMURAMOYL-TRIPEPTIDE--D-ALANYL-D-ALANINE LIGASE"/>
    <property type="match status" value="1"/>
</dbReference>
<dbReference type="GO" id="GO:0016881">
    <property type="term" value="F:acid-amino acid ligase activity"/>
    <property type="evidence" value="ECO:0007669"/>
    <property type="project" value="InterPro"/>
</dbReference>
<evidence type="ECO:0000259" key="6">
    <source>
        <dbReference type="Pfam" id="PF08245"/>
    </source>
</evidence>
<feature type="transmembrane region" description="Helical" evidence="4">
    <location>
        <begin position="80"/>
        <end position="98"/>
    </location>
</feature>
<evidence type="ECO:0000259" key="5">
    <source>
        <dbReference type="Pfam" id="PF02875"/>
    </source>
</evidence>
<dbReference type="InterPro" id="IPR051046">
    <property type="entry name" value="MurCDEF_CellWall_CoF430Synth"/>
</dbReference>
<dbReference type="SUPFAM" id="SSF53623">
    <property type="entry name" value="MurD-like peptide ligases, catalytic domain"/>
    <property type="match status" value="1"/>
</dbReference>
<proteinExistence type="predicted"/>
<dbReference type="Proteomes" id="UP000630923">
    <property type="component" value="Unassembled WGS sequence"/>
</dbReference>
<dbReference type="Gene3D" id="3.90.190.20">
    <property type="entry name" value="Mur ligase, C-terminal domain"/>
    <property type="match status" value="1"/>
</dbReference>
<dbReference type="GO" id="GO:0005524">
    <property type="term" value="F:ATP binding"/>
    <property type="evidence" value="ECO:0007669"/>
    <property type="project" value="UniProtKB-KW"/>
</dbReference>
<evidence type="ECO:0000256" key="1">
    <source>
        <dbReference type="ARBA" id="ARBA00022598"/>
    </source>
</evidence>
<feature type="transmembrane region" description="Helical" evidence="4">
    <location>
        <begin position="12"/>
        <end position="33"/>
    </location>
</feature>
<sequence>MQFNLPIDPVILAITTPLLVWFLLERALTYMMFFQQEEYDGKRFLMWLRDKRAFDTRASLWFILAALVATLTQIEGMSPYAVGSLPLLLLGIGHGIYMSRKGRSHSKKPLVVTTRVKRILTVFVALGFGLIALGLTVTSLAPIGTNYGVSIDVNSIDFIATDYDWRLSLIALWLLVMTQAVPYVLVLSNKILEPAEERVKAKFRQEAVDKLASLNPYIIGITGSFGKTSTKHILSHILDAAAPTLATPGSVNTDMGITRVIREQLKPDHKYFIVEMGAYGPGSITRLCRLAPPDLGVITAVGAAHYERFKTLETVARAKFEMAEHAFARNGKTVISKDAIPADLLNTQCHDRPGPYISVGASGDVAIRDITMDKDGIHITIETDGETETLVAPLYGTHQAGNIAIAAATAREIGLPWSAIKGALRSVPQIRYRLEVTKTPGQPTIINDAYNSNPVGFKAALEVLSVLKEEGGRRILVTPGMVELGDRHSSDHYDVGKFAARHADIAVVVTPDRIPSFIEGIKDGDAEKAEQPVMVLTFDKQEDAEAWVRENARKGDAILFENNLPDLYEATLKL</sequence>
<dbReference type="PANTHER" id="PTHR43024">
    <property type="entry name" value="UDP-N-ACETYLMURAMOYL-TRIPEPTIDE--D-ALANYL-D-ALANINE LIGASE"/>
    <property type="match status" value="1"/>
</dbReference>
<reference evidence="7" key="1">
    <citation type="journal article" date="2014" name="Int. J. Syst. Evol. Microbiol.">
        <title>Complete genome sequence of Corynebacterium casei LMG S-19264T (=DSM 44701T), isolated from a smear-ripened cheese.</title>
        <authorList>
            <consortium name="US DOE Joint Genome Institute (JGI-PGF)"/>
            <person name="Walter F."/>
            <person name="Albersmeier A."/>
            <person name="Kalinowski J."/>
            <person name="Ruckert C."/>
        </authorList>
    </citation>
    <scope>NUCLEOTIDE SEQUENCE</scope>
    <source>
        <strain evidence="7">KCTC 42590</strain>
    </source>
</reference>
<feature type="domain" description="Mur ligase C-terminal" evidence="5">
    <location>
        <begin position="433"/>
        <end position="560"/>
    </location>
</feature>
<keyword evidence="3" id="KW-0067">ATP-binding</keyword>
<dbReference type="AlphaFoldDB" id="A0A919E5G2"/>
<dbReference type="InterPro" id="IPR013221">
    <property type="entry name" value="Mur_ligase_cen"/>
</dbReference>
<dbReference type="Gene3D" id="3.40.1190.10">
    <property type="entry name" value="Mur-like, catalytic domain"/>
    <property type="match status" value="1"/>
</dbReference>
<dbReference type="Pfam" id="PF02875">
    <property type="entry name" value="Mur_ligase_C"/>
    <property type="match status" value="1"/>
</dbReference>
<organism evidence="7 8">
    <name type="scientific">Kordiimonas sediminis</name>
    <dbReference type="NCBI Taxonomy" id="1735581"/>
    <lineage>
        <taxon>Bacteria</taxon>
        <taxon>Pseudomonadati</taxon>
        <taxon>Pseudomonadota</taxon>
        <taxon>Alphaproteobacteria</taxon>
        <taxon>Kordiimonadales</taxon>
        <taxon>Kordiimonadaceae</taxon>
        <taxon>Kordiimonas</taxon>
    </lineage>
</organism>
<keyword evidence="4" id="KW-0472">Membrane</keyword>
<keyword evidence="2" id="KW-0547">Nucleotide-binding</keyword>
<evidence type="ECO:0000256" key="2">
    <source>
        <dbReference type="ARBA" id="ARBA00022741"/>
    </source>
</evidence>
<evidence type="ECO:0000256" key="4">
    <source>
        <dbReference type="SAM" id="Phobius"/>
    </source>
</evidence>
<dbReference type="SUPFAM" id="SSF53244">
    <property type="entry name" value="MurD-like peptide ligases, peptide-binding domain"/>
    <property type="match status" value="1"/>
</dbReference>
<dbReference type="InterPro" id="IPR004101">
    <property type="entry name" value="Mur_ligase_C"/>
</dbReference>
<reference evidence="7" key="2">
    <citation type="submission" date="2020-09" db="EMBL/GenBank/DDBJ databases">
        <authorList>
            <person name="Sun Q."/>
            <person name="Kim S."/>
        </authorList>
    </citation>
    <scope>NUCLEOTIDE SEQUENCE</scope>
    <source>
        <strain evidence="7">KCTC 42590</strain>
    </source>
</reference>
<feature type="domain" description="Mur ligase central" evidence="6">
    <location>
        <begin position="221"/>
        <end position="410"/>
    </location>
</feature>
<dbReference type="InterPro" id="IPR036565">
    <property type="entry name" value="Mur-like_cat_sf"/>
</dbReference>
<feature type="transmembrane region" description="Helical" evidence="4">
    <location>
        <begin position="54"/>
        <end position="74"/>
    </location>
</feature>
<dbReference type="Pfam" id="PF08245">
    <property type="entry name" value="Mur_ligase_M"/>
    <property type="match status" value="1"/>
</dbReference>
<dbReference type="EMBL" id="BNCI01000001">
    <property type="protein sequence ID" value="GHF15814.1"/>
    <property type="molecule type" value="Genomic_DNA"/>
</dbReference>
<gene>
    <name evidence="7" type="ORF">GCM10017044_07540</name>
</gene>
<dbReference type="InterPro" id="IPR036615">
    <property type="entry name" value="Mur_ligase_C_dom_sf"/>
</dbReference>
<evidence type="ECO:0000313" key="8">
    <source>
        <dbReference type="Proteomes" id="UP000630923"/>
    </source>
</evidence>
<comment type="caution">
    <text evidence="7">The sequence shown here is derived from an EMBL/GenBank/DDBJ whole genome shotgun (WGS) entry which is preliminary data.</text>
</comment>
<dbReference type="RefSeq" id="WP_191250208.1">
    <property type="nucleotide sequence ID" value="NZ_BNCI01000001.1"/>
</dbReference>
<evidence type="ECO:0000313" key="7">
    <source>
        <dbReference type="EMBL" id="GHF15814.1"/>
    </source>
</evidence>
<keyword evidence="8" id="KW-1185">Reference proteome</keyword>
<keyword evidence="4" id="KW-1133">Transmembrane helix</keyword>
<feature type="transmembrane region" description="Helical" evidence="4">
    <location>
        <begin position="119"/>
        <end position="145"/>
    </location>
</feature>
<evidence type="ECO:0000256" key="3">
    <source>
        <dbReference type="ARBA" id="ARBA00022840"/>
    </source>
</evidence>
<protein>
    <submittedName>
        <fullName evidence="7">Mur ligase</fullName>
    </submittedName>
</protein>
<accession>A0A919E5G2</accession>
<keyword evidence="1 7" id="KW-0436">Ligase</keyword>
<name>A0A919E5G2_9PROT</name>